<organism evidence="1 2">
    <name type="scientific">Polytolypa hystricis (strain UAMH7299)</name>
    <dbReference type="NCBI Taxonomy" id="1447883"/>
    <lineage>
        <taxon>Eukaryota</taxon>
        <taxon>Fungi</taxon>
        <taxon>Dikarya</taxon>
        <taxon>Ascomycota</taxon>
        <taxon>Pezizomycotina</taxon>
        <taxon>Eurotiomycetes</taxon>
        <taxon>Eurotiomycetidae</taxon>
        <taxon>Onygenales</taxon>
        <taxon>Onygenales incertae sedis</taxon>
        <taxon>Polytolypa</taxon>
    </lineage>
</organism>
<proteinExistence type="predicted"/>
<dbReference type="InterPro" id="IPR029063">
    <property type="entry name" value="SAM-dependent_MTases_sf"/>
</dbReference>
<evidence type="ECO:0000313" key="2">
    <source>
        <dbReference type="Proteomes" id="UP000224634"/>
    </source>
</evidence>
<sequence>MAQVTDEGPQIAVDDEISDYEPSVRDVVSETSSISSSIHKHRVENGRRYHAYKDGAYWGPNDEKAQDALDLAHHTYSMAMDRKLYLAPLDSPEKVLDIGTGTGIWALDFADEHPTAQIIGTDLSPIQPSWIPPNVTFQIDDATEYPWTFAPATFDYIHVRDMYGSIPDWEKFLRQCYTSLKPGGYLEVHNTAVWFECDDDTLPADADHALRRWGPIFRAAGDKLGKSTTISETQSSVMSGAGFVDVTERKFKRPVGTWPKDPVLKELGKYYQLECLQGCEGWALAFLTRLMGWQVDEVQTFLDQVRAGVVNRRLHVYVPFVVSVGRKSV</sequence>
<evidence type="ECO:0000313" key="1">
    <source>
        <dbReference type="EMBL" id="PGH26468.1"/>
    </source>
</evidence>
<dbReference type="GO" id="GO:0008168">
    <property type="term" value="F:methyltransferase activity"/>
    <property type="evidence" value="ECO:0007669"/>
    <property type="project" value="TreeGrafter"/>
</dbReference>
<dbReference type="SUPFAM" id="SSF53335">
    <property type="entry name" value="S-adenosyl-L-methionine-dependent methyltransferases"/>
    <property type="match status" value="1"/>
</dbReference>
<dbReference type="Gene3D" id="3.40.50.150">
    <property type="entry name" value="Vaccinia Virus protein VP39"/>
    <property type="match status" value="1"/>
</dbReference>
<comment type="caution">
    <text evidence="1">The sequence shown here is derived from an EMBL/GenBank/DDBJ whole genome shotgun (WGS) entry which is preliminary data.</text>
</comment>
<dbReference type="EMBL" id="PDNA01000016">
    <property type="protein sequence ID" value="PGH26468.1"/>
    <property type="molecule type" value="Genomic_DNA"/>
</dbReference>
<dbReference type="Pfam" id="PF13489">
    <property type="entry name" value="Methyltransf_23"/>
    <property type="match status" value="1"/>
</dbReference>
<dbReference type="PANTHER" id="PTHR43591:SF10">
    <property type="entry name" value="ABC TRANSMEMBRANE TYPE-1 DOMAIN-CONTAINING PROTEIN-RELATED"/>
    <property type="match status" value="1"/>
</dbReference>
<dbReference type="STRING" id="1447883.A0A2B7Z008"/>
<dbReference type="OrthoDB" id="2013972at2759"/>
<name>A0A2B7Z008_POLH7</name>
<reference evidence="1 2" key="1">
    <citation type="submission" date="2017-10" db="EMBL/GenBank/DDBJ databases">
        <title>Comparative genomics in systemic dimorphic fungi from Ajellomycetaceae.</title>
        <authorList>
            <person name="Munoz J.F."/>
            <person name="Mcewen J.G."/>
            <person name="Clay O.K."/>
            <person name="Cuomo C.A."/>
        </authorList>
    </citation>
    <scope>NUCLEOTIDE SEQUENCE [LARGE SCALE GENOMIC DNA]</scope>
    <source>
        <strain evidence="1 2">UAMH7299</strain>
    </source>
</reference>
<dbReference type="CDD" id="cd02440">
    <property type="entry name" value="AdoMet_MTases"/>
    <property type="match status" value="1"/>
</dbReference>
<dbReference type="AlphaFoldDB" id="A0A2B7Z008"/>
<dbReference type="PANTHER" id="PTHR43591">
    <property type="entry name" value="METHYLTRANSFERASE"/>
    <property type="match status" value="1"/>
</dbReference>
<accession>A0A2B7Z008</accession>
<evidence type="ECO:0008006" key="3">
    <source>
        <dbReference type="Google" id="ProtNLM"/>
    </source>
</evidence>
<gene>
    <name evidence="1" type="ORF">AJ80_01781</name>
</gene>
<protein>
    <recommendedName>
        <fullName evidence="3">Methyltransferase domain-containing protein</fullName>
    </recommendedName>
</protein>
<dbReference type="Proteomes" id="UP000224634">
    <property type="component" value="Unassembled WGS sequence"/>
</dbReference>
<keyword evidence="2" id="KW-1185">Reference proteome</keyword>